<comment type="caution">
    <text evidence="1">The sequence shown here is derived from an EMBL/GenBank/DDBJ whole genome shotgun (WGS) entry which is preliminary data.</text>
</comment>
<proteinExistence type="predicted"/>
<dbReference type="PANTHER" id="PTHR39697:SF2">
    <property type="entry name" value="CYANOVIRIN-N DOMAIN-CONTAINING PROTEIN"/>
    <property type="match status" value="1"/>
</dbReference>
<keyword evidence="2" id="KW-1185">Reference proteome</keyword>
<protein>
    <submittedName>
        <fullName evidence="1">Uncharacterized protein</fullName>
    </submittedName>
</protein>
<dbReference type="PANTHER" id="PTHR39697">
    <property type="entry name" value="RICIN B LECTIN DOMAIN-CONTAINING PROTEIN-RELATED"/>
    <property type="match status" value="1"/>
</dbReference>
<accession>A0AAN8RRC1</accession>
<dbReference type="EMBL" id="JAVHJM010000001">
    <property type="protein sequence ID" value="KAK6521222.1"/>
    <property type="molecule type" value="Genomic_DNA"/>
</dbReference>
<dbReference type="Proteomes" id="UP001307849">
    <property type="component" value="Unassembled WGS sequence"/>
</dbReference>
<evidence type="ECO:0000313" key="2">
    <source>
        <dbReference type="Proteomes" id="UP001307849"/>
    </source>
</evidence>
<gene>
    <name evidence="1" type="ORF">TWF506_001447</name>
</gene>
<organism evidence="1 2">
    <name type="scientific">Arthrobotrys conoides</name>
    <dbReference type="NCBI Taxonomy" id="74498"/>
    <lineage>
        <taxon>Eukaryota</taxon>
        <taxon>Fungi</taxon>
        <taxon>Dikarya</taxon>
        <taxon>Ascomycota</taxon>
        <taxon>Pezizomycotina</taxon>
        <taxon>Orbiliomycetes</taxon>
        <taxon>Orbiliales</taxon>
        <taxon>Orbiliaceae</taxon>
        <taxon>Arthrobotrys</taxon>
    </lineage>
</organism>
<evidence type="ECO:0000313" key="1">
    <source>
        <dbReference type="EMBL" id="KAK6521222.1"/>
    </source>
</evidence>
<reference evidence="1 2" key="1">
    <citation type="submission" date="2019-10" db="EMBL/GenBank/DDBJ databases">
        <authorList>
            <person name="Palmer J.M."/>
        </authorList>
    </citation>
    <scope>NUCLEOTIDE SEQUENCE [LARGE SCALE GENOMIC DNA]</scope>
    <source>
        <strain evidence="1 2">TWF506</strain>
    </source>
</reference>
<sequence>MDTPTTSTYAPSTADVDENYLPERFTRSISTIPELTLNDAPWPGHIFIISFQDTNQVLTYHKERGVVLQEYDGSHFQRWVCHSRLGWLGFTANPGETTAYIGHDNWKLRCRCTELKWSEAFCVRKRLKGLDGFQVLMRGDHDSLWPVGVHDDSDVAVLQGSEAWWGFTMIA</sequence>
<dbReference type="AlphaFoldDB" id="A0AAN8RRC1"/>
<name>A0AAN8RRC1_9PEZI</name>